<dbReference type="EMBL" id="WQMT02000008">
    <property type="protein sequence ID" value="KAG9219835.1"/>
    <property type="molecule type" value="Genomic_DNA"/>
</dbReference>
<comment type="caution">
    <text evidence="1">The sequence shown here is derived from an EMBL/GenBank/DDBJ whole genome shotgun (WGS) entry which is preliminary data.</text>
</comment>
<sequence length="983" mass="109162">MISTSPPSLIHGQARLCLSQKPFLLTRLQPSARSRIYYSEGHSPPHDHYNWSPPRGSLVSFVLTPSRIPIRIPAATSNTPPKLPPHDKTGRFISSSKASTSASPAPPGSFPFTRKGLRFPPAPSIDELRESLSATASASASPSHTLSTEPFTPISEPLSLDPAANSFTPSPELFDLDLDPPELESSGLSPLSVHEPLPSCTNTPPPAAPAQIMATPAQMPTRGHHSAPKFTGEGQFLSRFFDEIEALATAANLNDRDKILWTLRYAKNAEYEIWSTGLPEASGVNWIAFKTAVTRLYPGSDDDRRYTVSNFESFCELHSRKVMRTKEDLGKYHREFLTISTFLKSKGCISEREVNKLYFSGFDSAFQQKIREHLQLRNPLHHPDDLYNVNDIYEVATFILDAPVPTIISNLMPSRDRPSPLSPVKQEPFGMSAIQAAITASMQTAMTAATQNMTTMMQQFATSMLQPTLAANMAAAQTPYRPYQPPAPAPTTYAPPAPLAAAPTQPQTTPFRPTLPPRCPFCYETTSHTRMQQCTIYHAVLRKNWVYRNENGRLVLPNGREITRALRGGCFMEQIENWRHDNNYPMDTPDPAATPSTRDPPPHQPAPTPPPVASANLITVGNYNWSEAEDWSARIEEVDEEDGPYDIPMEEQLTITQNVISTLFKQKKPDSTKKEVRFEQPKRATRSLTAPTTTPTPPASTTPPAKQTPSSSTSIPPPAPPVNHLKEALETGQIKSNPQYRYQSNAEDPKIASSVIERALDAPVTVTQRELLALAPDLRRHIHNLTMTKRVPTSDTKVFEADFEQEHALSLLVQEREQLVSANDMESLRVITLKLEDTHFISCILDSGSQIISMRRAIWEALAIPLDLDKGLVMESANLTTNKTLGLARNIKASIGELDFYLQIQVVKSAPYDILLGHPFHCLLSAVTQDYPDGQQDISLRDPNSNLRISVPTTERRIKRCPKGHMHPMHQGSHHFHATMIHQ</sequence>
<keyword evidence="2" id="KW-1185">Reference proteome</keyword>
<dbReference type="Proteomes" id="UP000824881">
    <property type="component" value="Unassembled WGS sequence"/>
</dbReference>
<accession>A0ACB7IPG5</accession>
<organism evidence="1 2">
    <name type="scientific">Pleurotus cornucopiae</name>
    <name type="common">Cornucopia mushroom</name>
    <dbReference type="NCBI Taxonomy" id="5321"/>
    <lineage>
        <taxon>Eukaryota</taxon>
        <taxon>Fungi</taxon>
        <taxon>Dikarya</taxon>
        <taxon>Basidiomycota</taxon>
        <taxon>Agaricomycotina</taxon>
        <taxon>Agaricomycetes</taxon>
        <taxon>Agaricomycetidae</taxon>
        <taxon>Agaricales</taxon>
        <taxon>Pleurotineae</taxon>
        <taxon>Pleurotaceae</taxon>
        <taxon>Pleurotus</taxon>
    </lineage>
</organism>
<evidence type="ECO:0000313" key="2">
    <source>
        <dbReference type="Proteomes" id="UP000824881"/>
    </source>
</evidence>
<reference evidence="1 2" key="1">
    <citation type="journal article" date="2021" name="Appl. Environ. Microbiol.">
        <title>Genetic linkage and physical mapping for an oyster mushroom Pleurotus cornucopiae and QTL analysis for the trait cap color.</title>
        <authorList>
            <person name="Zhang Y."/>
            <person name="Gao W."/>
            <person name="Sonnenberg A."/>
            <person name="Chen Q."/>
            <person name="Zhang J."/>
            <person name="Huang C."/>
        </authorList>
    </citation>
    <scope>NUCLEOTIDE SEQUENCE [LARGE SCALE GENOMIC DNA]</scope>
    <source>
        <strain evidence="1">CCMSSC00406</strain>
    </source>
</reference>
<proteinExistence type="predicted"/>
<evidence type="ECO:0000313" key="1">
    <source>
        <dbReference type="EMBL" id="KAG9219835.1"/>
    </source>
</evidence>
<protein>
    <submittedName>
        <fullName evidence="1">Uncharacterized protein</fullName>
    </submittedName>
</protein>
<name>A0ACB7IPG5_PLECO</name>
<gene>
    <name evidence="1" type="ORF">CCMSSC00406_0009391</name>
</gene>